<dbReference type="EMBL" id="JACIIV010000010">
    <property type="protein sequence ID" value="MBB6227458.1"/>
    <property type="molecule type" value="Genomic_DNA"/>
</dbReference>
<dbReference type="InterPro" id="IPR008266">
    <property type="entry name" value="Tyr_kinase_AS"/>
</dbReference>
<organism evidence="7 8">
    <name type="scientific">Polymorphobacter multimanifer</name>
    <dbReference type="NCBI Taxonomy" id="1070431"/>
    <lineage>
        <taxon>Bacteria</taxon>
        <taxon>Pseudomonadati</taxon>
        <taxon>Pseudomonadota</taxon>
        <taxon>Alphaproteobacteria</taxon>
        <taxon>Sphingomonadales</taxon>
        <taxon>Sphingosinicellaceae</taxon>
        <taxon>Polymorphobacter</taxon>
    </lineage>
</organism>
<dbReference type="InterPro" id="IPR000719">
    <property type="entry name" value="Prot_kinase_dom"/>
</dbReference>
<keyword evidence="3 7" id="KW-0418">Kinase</keyword>
<protein>
    <submittedName>
        <fullName evidence="7">Serine/threonine-protein kinase</fullName>
        <ecNumber evidence="7">2.7.11.1</ecNumber>
    </submittedName>
</protein>
<name>A0A841LEQ6_9SPHN</name>
<proteinExistence type="predicted"/>
<evidence type="ECO:0000259" key="6">
    <source>
        <dbReference type="PROSITE" id="PS50011"/>
    </source>
</evidence>
<dbReference type="Pfam" id="PF00069">
    <property type="entry name" value="Pkinase"/>
    <property type="match status" value="1"/>
</dbReference>
<dbReference type="EC" id="2.7.11.1" evidence="7"/>
<dbReference type="PANTHER" id="PTHR43289:SF34">
    <property type="entry name" value="SERINE_THREONINE-PROTEIN KINASE YBDM-RELATED"/>
    <property type="match status" value="1"/>
</dbReference>
<comment type="caution">
    <text evidence="7">The sequence shown here is derived from an EMBL/GenBank/DDBJ whole genome shotgun (WGS) entry which is preliminary data.</text>
</comment>
<keyword evidence="4" id="KW-0067">ATP-binding</keyword>
<gene>
    <name evidence="7" type="ORF">FHS79_001624</name>
</gene>
<dbReference type="InterPro" id="IPR011009">
    <property type="entry name" value="Kinase-like_dom_sf"/>
</dbReference>
<feature type="region of interest" description="Disordered" evidence="5">
    <location>
        <begin position="1"/>
        <end position="72"/>
    </location>
</feature>
<feature type="compositionally biased region" description="Low complexity" evidence="5">
    <location>
        <begin position="23"/>
        <end position="44"/>
    </location>
</feature>
<accession>A0A841LEQ6</accession>
<keyword evidence="8" id="KW-1185">Reference proteome</keyword>
<evidence type="ECO:0000256" key="3">
    <source>
        <dbReference type="ARBA" id="ARBA00022777"/>
    </source>
</evidence>
<feature type="compositionally biased region" description="Pro residues" evidence="5">
    <location>
        <begin position="45"/>
        <end position="68"/>
    </location>
</feature>
<dbReference type="PROSITE" id="PS50011">
    <property type="entry name" value="PROTEIN_KINASE_DOM"/>
    <property type="match status" value="1"/>
</dbReference>
<dbReference type="Proteomes" id="UP000538147">
    <property type="component" value="Unassembled WGS sequence"/>
</dbReference>
<dbReference type="GO" id="GO:0005524">
    <property type="term" value="F:ATP binding"/>
    <property type="evidence" value="ECO:0007669"/>
    <property type="project" value="UniProtKB-KW"/>
</dbReference>
<dbReference type="Gene3D" id="3.30.200.20">
    <property type="entry name" value="Phosphorylase Kinase, domain 1"/>
    <property type="match status" value="1"/>
</dbReference>
<evidence type="ECO:0000256" key="4">
    <source>
        <dbReference type="ARBA" id="ARBA00022840"/>
    </source>
</evidence>
<evidence type="ECO:0000313" key="7">
    <source>
        <dbReference type="EMBL" id="MBB6227458.1"/>
    </source>
</evidence>
<dbReference type="Gene3D" id="1.10.510.10">
    <property type="entry name" value="Transferase(Phosphotransferase) domain 1"/>
    <property type="match status" value="1"/>
</dbReference>
<keyword evidence="1 7" id="KW-0808">Transferase</keyword>
<dbReference type="RefSeq" id="WP_184198080.1">
    <property type="nucleotide sequence ID" value="NZ_JACIIV010000010.1"/>
</dbReference>
<feature type="domain" description="Protein kinase" evidence="6">
    <location>
        <begin position="90"/>
        <end position="354"/>
    </location>
</feature>
<reference evidence="7 8" key="1">
    <citation type="submission" date="2020-08" db="EMBL/GenBank/DDBJ databases">
        <title>Genomic Encyclopedia of Type Strains, Phase IV (KMG-IV): sequencing the most valuable type-strain genomes for metagenomic binning, comparative biology and taxonomic classification.</title>
        <authorList>
            <person name="Goeker M."/>
        </authorList>
    </citation>
    <scope>NUCLEOTIDE SEQUENCE [LARGE SCALE GENOMIC DNA]</scope>
    <source>
        <strain evidence="7 8">DSM 102189</strain>
    </source>
</reference>
<evidence type="ECO:0000313" key="8">
    <source>
        <dbReference type="Proteomes" id="UP000538147"/>
    </source>
</evidence>
<dbReference type="AlphaFoldDB" id="A0A841LEQ6"/>
<dbReference type="PROSITE" id="PS00109">
    <property type="entry name" value="PROTEIN_KINASE_TYR"/>
    <property type="match status" value="1"/>
</dbReference>
<dbReference type="SUPFAM" id="SSF56112">
    <property type="entry name" value="Protein kinase-like (PK-like)"/>
    <property type="match status" value="1"/>
</dbReference>
<dbReference type="CDD" id="cd14014">
    <property type="entry name" value="STKc_PknB_like"/>
    <property type="match status" value="1"/>
</dbReference>
<evidence type="ECO:0000256" key="2">
    <source>
        <dbReference type="ARBA" id="ARBA00022741"/>
    </source>
</evidence>
<evidence type="ECO:0000256" key="5">
    <source>
        <dbReference type="SAM" id="MobiDB-lite"/>
    </source>
</evidence>
<sequence>MTTQPPIDGPPTPTPTPAPRPPAGGDRTVVASADALAAALRGAAAPPPADAEPSAPPSAPLPAPPPMPSFVGSGPGSADALIGVQLNDLFEVVRFIAEGGMGRVYEGRNIASGEQVAIKVILGQYATDDQFMALFRREASALEKIGHDALVKYRALAFDRSRGVNYLAIEYVDGPSMAQVLNGAPAEPALVRRVLRRLALGLHAAHEAGVIHRDLSPDNVLLPGGNIERAKIIDFGIAKDNNPGEKSVVGEAFAGKFGYAAPEVFGKYKRNVGAWTDIYSLGLVIAALARGAPVAMGITIVDALEARDTVPDISDLPADLQPIVAKMLAPDPADRFQSMEEVADAADARSTMFMSTPAPVAGSSEGGAAFVKAEAVASVGRDAPKSRLPLVAIAGVAVAVIAAGAWFGLSGGEEAEPPGEMARPADGTGDADAVRAESTAVAGGDAVASAAEWATSAPQVFAALGALQCADVRIDGPPEAGRIRLAGWRNAATALPAAVAGWQLDGSGVAAINAPAPATCRVIDSIRIAAASTPDKRFSMPGSQILSLASLPRGADGTIMLDFKLADRPAGRLLFTSIDDRFAGRGEQVSSGDANRFNLDPSAIGFEAKTGRYLVAMVASPTELSPATASGAAPDMASACRSGDCELVSGWIEVR</sequence>
<feature type="compositionally biased region" description="Pro residues" evidence="5">
    <location>
        <begin position="7"/>
        <end position="22"/>
    </location>
</feature>
<evidence type="ECO:0000256" key="1">
    <source>
        <dbReference type="ARBA" id="ARBA00022679"/>
    </source>
</evidence>
<dbReference type="PANTHER" id="PTHR43289">
    <property type="entry name" value="MITOGEN-ACTIVATED PROTEIN KINASE KINASE KINASE 20-RELATED"/>
    <property type="match status" value="1"/>
</dbReference>
<dbReference type="GO" id="GO:0004674">
    <property type="term" value="F:protein serine/threonine kinase activity"/>
    <property type="evidence" value="ECO:0007669"/>
    <property type="project" value="UniProtKB-EC"/>
</dbReference>
<keyword evidence="2" id="KW-0547">Nucleotide-binding</keyword>